<reference evidence="1" key="1">
    <citation type="submission" date="2022-07" db="EMBL/GenBank/DDBJ databases">
        <title>Genome Sequence of Phlebia brevispora.</title>
        <authorList>
            <person name="Buettner E."/>
        </authorList>
    </citation>
    <scope>NUCLEOTIDE SEQUENCE</scope>
    <source>
        <strain evidence="1">MPL23</strain>
    </source>
</reference>
<gene>
    <name evidence="1" type="ORF">NM688_g1324</name>
</gene>
<dbReference type="Proteomes" id="UP001148662">
    <property type="component" value="Unassembled WGS sequence"/>
</dbReference>
<comment type="caution">
    <text evidence="1">The sequence shown here is derived from an EMBL/GenBank/DDBJ whole genome shotgun (WGS) entry which is preliminary data.</text>
</comment>
<proteinExistence type="predicted"/>
<evidence type="ECO:0000313" key="1">
    <source>
        <dbReference type="EMBL" id="KAJ3557713.1"/>
    </source>
</evidence>
<dbReference type="EMBL" id="JANHOG010000137">
    <property type="protein sequence ID" value="KAJ3557713.1"/>
    <property type="molecule type" value="Genomic_DNA"/>
</dbReference>
<accession>A0ACC1TBZ9</accession>
<evidence type="ECO:0000313" key="2">
    <source>
        <dbReference type="Proteomes" id="UP001148662"/>
    </source>
</evidence>
<sequence length="116" mass="13893">MSSSQRRSDKIFDSLLTRIFAYRAEVSRTRRQIREQQAEIDDLRHKLQDAVESSTLFKERAENFRMYWMEERRRKDRLSQQLEKLGVDQEHPESQLLAWASTPDPPTFPTDDEDGY</sequence>
<name>A0ACC1TBZ9_9APHY</name>
<organism evidence="1 2">
    <name type="scientific">Phlebia brevispora</name>
    <dbReference type="NCBI Taxonomy" id="194682"/>
    <lineage>
        <taxon>Eukaryota</taxon>
        <taxon>Fungi</taxon>
        <taxon>Dikarya</taxon>
        <taxon>Basidiomycota</taxon>
        <taxon>Agaricomycotina</taxon>
        <taxon>Agaricomycetes</taxon>
        <taxon>Polyporales</taxon>
        <taxon>Meruliaceae</taxon>
        <taxon>Phlebia</taxon>
    </lineage>
</organism>
<protein>
    <submittedName>
        <fullName evidence="1">Uncharacterized protein</fullName>
    </submittedName>
</protein>
<keyword evidence="2" id="KW-1185">Reference proteome</keyword>